<feature type="region of interest" description="Disordered" evidence="1">
    <location>
        <begin position="126"/>
        <end position="159"/>
    </location>
</feature>
<name>A0AAV4UY05_CAEEX</name>
<evidence type="ECO:0000313" key="2">
    <source>
        <dbReference type="EMBL" id="GIY62811.1"/>
    </source>
</evidence>
<accession>A0AAV4UY05</accession>
<dbReference type="Proteomes" id="UP001054945">
    <property type="component" value="Unassembled WGS sequence"/>
</dbReference>
<sequence length="180" mass="20177">MSGRLKSLSREGEIRQIGAGFIVPNGESEMTGTGAQKSVAKRFSRESIFGVLGCQSGLKGLSREGKSDRWVARKEESGIRCSKRRIRDDVRVGWRSENSPYVGYECRYNFIPFRPSHASIKAEMDCHRDGRKQDQEKKKKLKAGPARIEGAPGPRKVSRTLLRESILGFGDVRPVEKLKP</sequence>
<protein>
    <submittedName>
        <fullName evidence="2">Uncharacterized protein</fullName>
    </submittedName>
</protein>
<evidence type="ECO:0000256" key="1">
    <source>
        <dbReference type="SAM" id="MobiDB-lite"/>
    </source>
</evidence>
<comment type="caution">
    <text evidence="2">The sequence shown here is derived from an EMBL/GenBank/DDBJ whole genome shotgun (WGS) entry which is preliminary data.</text>
</comment>
<proteinExistence type="predicted"/>
<feature type="compositionally biased region" description="Basic and acidic residues" evidence="1">
    <location>
        <begin position="126"/>
        <end position="137"/>
    </location>
</feature>
<reference evidence="2 3" key="1">
    <citation type="submission" date="2021-06" db="EMBL/GenBank/DDBJ databases">
        <title>Caerostris extrusa draft genome.</title>
        <authorList>
            <person name="Kono N."/>
            <person name="Arakawa K."/>
        </authorList>
    </citation>
    <scope>NUCLEOTIDE SEQUENCE [LARGE SCALE GENOMIC DNA]</scope>
</reference>
<keyword evidence="3" id="KW-1185">Reference proteome</keyword>
<gene>
    <name evidence="2" type="ORF">CEXT_123721</name>
</gene>
<dbReference type="EMBL" id="BPLR01013668">
    <property type="protein sequence ID" value="GIY62811.1"/>
    <property type="molecule type" value="Genomic_DNA"/>
</dbReference>
<dbReference type="AlphaFoldDB" id="A0AAV4UY05"/>
<organism evidence="2 3">
    <name type="scientific">Caerostris extrusa</name>
    <name type="common">Bark spider</name>
    <name type="synonym">Caerostris bankana</name>
    <dbReference type="NCBI Taxonomy" id="172846"/>
    <lineage>
        <taxon>Eukaryota</taxon>
        <taxon>Metazoa</taxon>
        <taxon>Ecdysozoa</taxon>
        <taxon>Arthropoda</taxon>
        <taxon>Chelicerata</taxon>
        <taxon>Arachnida</taxon>
        <taxon>Araneae</taxon>
        <taxon>Araneomorphae</taxon>
        <taxon>Entelegynae</taxon>
        <taxon>Araneoidea</taxon>
        <taxon>Araneidae</taxon>
        <taxon>Caerostris</taxon>
    </lineage>
</organism>
<evidence type="ECO:0000313" key="3">
    <source>
        <dbReference type="Proteomes" id="UP001054945"/>
    </source>
</evidence>